<proteinExistence type="predicted"/>
<dbReference type="AlphaFoldDB" id="A0A285CRW7"/>
<evidence type="ECO:0000256" key="1">
    <source>
        <dbReference type="SAM" id="Phobius"/>
    </source>
</evidence>
<sequence length="160" mass="19196">MKYKAEKTIEISSLIIVSLLLIKLTPKNKIRESIVIFLFKQVLTWVFGLLVVQKNLISYPYRLFFKKANKASFSFEYFIYPGLCALFSLYYPKNKSNLLKTLHSFIGPSVIVIFEIIAVKYTKLIKYKKWAWYWSFITIWITDYLTQAFHNWFFKTEFHE</sequence>
<protein>
    <submittedName>
        <fullName evidence="2">Uncharacterized protein</fullName>
    </submittedName>
</protein>
<organism evidence="2 3">
    <name type="scientific">Bacillus oleivorans</name>
    <dbReference type="NCBI Taxonomy" id="1448271"/>
    <lineage>
        <taxon>Bacteria</taxon>
        <taxon>Bacillati</taxon>
        <taxon>Bacillota</taxon>
        <taxon>Bacilli</taxon>
        <taxon>Bacillales</taxon>
        <taxon>Bacillaceae</taxon>
        <taxon>Bacillus</taxon>
    </lineage>
</organism>
<feature type="transmembrane region" description="Helical" evidence="1">
    <location>
        <begin position="102"/>
        <end position="119"/>
    </location>
</feature>
<keyword evidence="3" id="KW-1185">Reference proteome</keyword>
<keyword evidence="1" id="KW-1133">Transmembrane helix</keyword>
<dbReference type="RefSeq" id="WP_097158461.1">
    <property type="nucleotide sequence ID" value="NZ_JBEPMQ010000010.1"/>
</dbReference>
<name>A0A285CRW7_9BACI</name>
<dbReference type="EMBL" id="OAOP01000004">
    <property type="protein sequence ID" value="SNX70329.1"/>
    <property type="molecule type" value="Genomic_DNA"/>
</dbReference>
<keyword evidence="1" id="KW-0472">Membrane</keyword>
<evidence type="ECO:0000313" key="3">
    <source>
        <dbReference type="Proteomes" id="UP000219546"/>
    </source>
</evidence>
<evidence type="ECO:0000313" key="2">
    <source>
        <dbReference type="EMBL" id="SNX70329.1"/>
    </source>
</evidence>
<feature type="transmembrane region" description="Helical" evidence="1">
    <location>
        <begin position="131"/>
        <end position="154"/>
    </location>
</feature>
<keyword evidence="1" id="KW-0812">Transmembrane</keyword>
<accession>A0A285CRW7</accession>
<dbReference type="Proteomes" id="UP000219546">
    <property type="component" value="Unassembled WGS sequence"/>
</dbReference>
<reference evidence="2 3" key="1">
    <citation type="submission" date="2017-08" db="EMBL/GenBank/DDBJ databases">
        <authorList>
            <person name="de Groot N.N."/>
        </authorList>
    </citation>
    <scope>NUCLEOTIDE SEQUENCE [LARGE SCALE GENOMIC DNA]</scope>
    <source>
        <strain evidence="2 3">JC228</strain>
    </source>
</reference>
<feature type="transmembrane region" description="Helical" evidence="1">
    <location>
        <begin position="73"/>
        <end position="90"/>
    </location>
</feature>
<feature type="transmembrane region" description="Helical" evidence="1">
    <location>
        <begin position="34"/>
        <end position="52"/>
    </location>
</feature>
<dbReference type="OrthoDB" id="1683460at2"/>
<dbReference type="NCBIfam" id="NF041644">
    <property type="entry name" value="CBO0543_fam"/>
    <property type="match status" value="1"/>
</dbReference>
<dbReference type="InterPro" id="IPR048147">
    <property type="entry name" value="CBO0543-like"/>
</dbReference>
<gene>
    <name evidence="2" type="ORF">SAMN05877753_10451</name>
</gene>